<feature type="compositionally biased region" description="Polar residues" evidence="3">
    <location>
        <begin position="1065"/>
        <end position="1074"/>
    </location>
</feature>
<dbReference type="EMBL" id="KZ825129">
    <property type="protein sequence ID" value="PYI19995.1"/>
    <property type="molecule type" value="Genomic_DNA"/>
</dbReference>
<dbReference type="Gene3D" id="3.40.718.10">
    <property type="entry name" value="Isopropylmalate Dehydrogenase"/>
    <property type="match status" value="1"/>
</dbReference>
<dbReference type="GO" id="GO:0006351">
    <property type="term" value="P:DNA-templated transcription"/>
    <property type="evidence" value="ECO:0007669"/>
    <property type="project" value="InterPro"/>
</dbReference>
<dbReference type="GO" id="GO:0016616">
    <property type="term" value="F:oxidoreductase activity, acting on the CH-OH group of donors, NAD or NADP as acceptor"/>
    <property type="evidence" value="ECO:0007669"/>
    <property type="project" value="InterPro"/>
</dbReference>
<dbReference type="InterPro" id="IPR007219">
    <property type="entry name" value="XnlR_reg_dom"/>
</dbReference>
<dbReference type="NCBIfam" id="TIGR02089">
    <property type="entry name" value="TTC"/>
    <property type="match status" value="1"/>
</dbReference>
<dbReference type="GO" id="GO:0008270">
    <property type="term" value="F:zinc ion binding"/>
    <property type="evidence" value="ECO:0007669"/>
    <property type="project" value="InterPro"/>
</dbReference>
<protein>
    <submittedName>
        <fullName evidence="6">Tartrate dehydrogenase</fullName>
    </submittedName>
</protein>
<evidence type="ECO:0000313" key="6">
    <source>
        <dbReference type="EMBL" id="PYI19995.1"/>
    </source>
</evidence>
<evidence type="ECO:0000256" key="2">
    <source>
        <dbReference type="ARBA" id="ARBA00023242"/>
    </source>
</evidence>
<dbReference type="GO" id="GO:0003677">
    <property type="term" value="F:DNA binding"/>
    <property type="evidence" value="ECO:0007669"/>
    <property type="project" value="InterPro"/>
</dbReference>
<dbReference type="PANTHER" id="PTHR43275:SF2">
    <property type="entry name" value="DEHYDROGENASE, PUTATIVE (AFU_ORTHOLOGUE AFUA_1G04150)-RELATED"/>
    <property type="match status" value="1"/>
</dbReference>
<comment type="similarity">
    <text evidence="1">Belongs to the isocitrate and isopropylmalate dehydrogenases family.</text>
</comment>
<dbReference type="GO" id="GO:0051287">
    <property type="term" value="F:NAD binding"/>
    <property type="evidence" value="ECO:0007669"/>
    <property type="project" value="InterPro"/>
</dbReference>
<keyword evidence="7" id="KW-1185">Reference proteome</keyword>
<evidence type="ECO:0000313" key="7">
    <source>
        <dbReference type="Proteomes" id="UP000249829"/>
    </source>
</evidence>
<evidence type="ECO:0000256" key="3">
    <source>
        <dbReference type="SAM" id="MobiDB-lite"/>
    </source>
</evidence>
<evidence type="ECO:0000256" key="1">
    <source>
        <dbReference type="ARBA" id="ARBA00007769"/>
    </source>
</evidence>
<feature type="compositionally biased region" description="Polar residues" evidence="3">
    <location>
        <begin position="713"/>
        <end position="724"/>
    </location>
</feature>
<evidence type="ECO:0000259" key="4">
    <source>
        <dbReference type="SMART" id="SM00906"/>
    </source>
</evidence>
<dbReference type="InterPro" id="IPR050501">
    <property type="entry name" value="ICDH/IPMDH"/>
</dbReference>
<dbReference type="CDD" id="cd12148">
    <property type="entry name" value="fungal_TF_MHR"/>
    <property type="match status" value="1"/>
</dbReference>
<feature type="compositionally biased region" description="Pro residues" evidence="3">
    <location>
        <begin position="796"/>
        <end position="808"/>
    </location>
</feature>
<feature type="domain" description="Isopropylmalate dehydrogenase-like" evidence="5">
    <location>
        <begin position="8"/>
        <end position="350"/>
    </location>
</feature>
<sequence length="1138" mass="124812">MAEKTSYRIASIPGDGVGLEVVKATIEVVNKLAQTLGTFDIEFEHIPWGTDYYKQHGRYVSEDALDILRKFDAGLFGSVGHPDVPDHVSLWGLLLAIRGPLQLYANVRPVRTFPGTKSPLSTAAEGIDWMLVRENSEGEYCGQGGISHIDQPWETATEVAIFTRVGIERIMRFAFETARSRPRRHLTVVTKSNAMRYGMVLWDKIAEEVSKDFPDVTWDKMLVDAMTIRMVNKPESLDTIVGTNLHMDILSDLAAGLAGSIGVAPSANLDPTRKNPSIFEPVHGSAFDIMGKGVANPVATFWSAAEMLQWLGEKEAATKLMECVENVCRAGILTADLGGTANTQGVVDAPNTRYSIHHCRLESYIDGHHAPAKMQSPVPASGPTEIGSLTAHSREESEFVGSSSGVYFIKTVRRAFSHSLDPLDASSSSQGFPPPEDTLVGTSMPAATSPTAQGNSHALRQWRYDPRVAAILGKFPPLDTARELMMMYFKVWHPLFPFLHGPSFLNAMEALCSERHQSATEVLPLEEHRSACWTTIFQCVFNLASLLCPEIDFPRESRIESSNSMHALLGTLSRRHDIVSVQALLASQLYLVAKMSLRTASTVGGCMLRSILHAGLHRCPYRYKELTSHDRQLRKRIFWSAYAIDRYLSQTLGLPLGIQDSDIDVCPPLASEIHIPGSYERINAIRRAVTPSTAGSSPISTEDRLRRFERSAYGQQPLSATPRHSAQDNEQHRRELVFASYVESGKLTGRAIELFHKSILVRSVPHSSVLFLITDVHKWWNSLSIESLQQGGTHQPVPPPPPPPPPPSSSEDPNPAATVTTNPNAPFNFGPFFTVLYQHLILLINRPSLSLNPSSPEFCSGLQTCIGAAREILAALTTQQESGQAFFWPGFLSAAWMSGLVLAFACQLRQYVLSKGSQEISKCLTILESMAHQWETAKQCHKSLSLLSRYIHHHHHHHQNNTGPTARRPSTDTPPITRKRNLDNHLQQASDLSGSSRHRRPPPPSPLPPFGAAAAAAAAAAASNNPPSNNHLSADGPITTTTGPANTTNNNNNDNDEGIARHPTATRNSNSQVGLSLDPGLFRADNYDRFTWGDDDDPGSIAGFAAMDGVDAADMMDLLQGSNFDNLADMFGQQFPTF</sequence>
<dbReference type="Pfam" id="PF00180">
    <property type="entry name" value="Iso_dh"/>
    <property type="match status" value="1"/>
</dbReference>
<feature type="compositionally biased region" description="Low complexity" evidence="3">
    <location>
        <begin position="1010"/>
        <end position="1053"/>
    </location>
</feature>
<dbReference type="SUPFAM" id="SSF53659">
    <property type="entry name" value="Isocitrate/Isopropylmalate dehydrogenase-like"/>
    <property type="match status" value="1"/>
</dbReference>
<reference evidence="6 7" key="1">
    <citation type="submission" date="2018-02" db="EMBL/GenBank/DDBJ databases">
        <title>The genomes of Aspergillus section Nigri reveals drivers in fungal speciation.</title>
        <authorList>
            <consortium name="DOE Joint Genome Institute"/>
            <person name="Vesth T.C."/>
            <person name="Nybo J."/>
            <person name="Theobald S."/>
            <person name="Brandl J."/>
            <person name="Frisvad J.C."/>
            <person name="Nielsen K.F."/>
            <person name="Lyhne E.K."/>
            <person name="Kogle M.E."/>
            <person name="Kuo A."/>
            <person name="Riley R."/>
            <person name="Clum A."/>
            <person name="Nolan M."/>
            <person name="Lipzen A."/>
            <person name="Salamov A."/>
            <person name="Henrissat B."/>
            <person name="Wiebenga A."/>
            <person name="De vries R.P."/>
            <person name="Grigoriev I.V."/>
            <person name="Mortensen U.H."/>
            <person name="Andersen M.R."/>
            <person name="Baker S.E."/>
        </authorList>
    </citation>
    <scope>NUCLEOTIDE SEQUENCE [LARGE SCALE GENOMIC DNA]</scope>
    <source>
        <strain evidence="6 7">CBS 115571</strain>
    </source>
</reference>
<gene>
    <name evidence="6" type="ORF">BO99DRAFT_481510</name>
</gene>
<keyword evidence="2" id="KW-0539">Nucleus</keyword>
<dbReference type="PANTHER" id="PTHR43275">
    <property type="entry name" value="D-MALATE DEHYDROGENASE [DECARBOXYLATING]"/>
    <property type="match status" value="1"/>
</dbReference>
<dbReference type="InterPro" id="IPR011829">
    <property type="entry name" value="TTC_DH"/>
</dbReference>
<dbReference type="InterPro" id="IPR024084">
    <property type="entry name" value="IsoPropMal-DH-like_dom"/>
</dbReference>
<feature type="region of interest" description="Disordered" evidence="3">
    <location>
        <begin position="954"/>
        <end position="1074"/>
    </location>
</feature>
<dbReference type="SMART" id="SM00906">
    <property type="entry name" value="Fungal_trans"/>
    <property type="match status" value="1"/>
</dbReference>
<dbReference type="Pfam" id="PF04082">
    <property type="entry name" value="Fungal_trans"/>
    <property type="match status" value="1"/>
</dbReference>
<dbReference type="SMART" id="SM01329">
    <property type="entry name" value="Iso_dh"/>
    <property type="match status" value="1"/>
</dbReference>
<feature type="compositionally biased region" description="Low complexity" evidence="3">
    <location>
        <begin position="809"/>
        <end position="821"/>
    </location>
</feature>
<dbReference type="Proteomes" id="UP000249829">
    <property type="component" value="Unassembled WGS sequence"/>
</dbReference>
<dbReference type="AlphaFoldDB" id="A0A2V5H6X6"/>
<feature type="region of interest" description="Disordered" evidence="3">
    <location>
        <begin position="712"/>
        <end position="731"/>
    </location>
</feature>
<name>A0A2V5H6X6_ASPV1</name>
<evidence type="ECO:0000259" key="5">
    <source>
        <dbReference type="SMART" id="SM01329"/>
    </source>
</evidence>
<dbReference type="STRING" id="1450538.A0A2V5H6X6"/>
<feature type="region of interest" description="Disordered" evidence="3">
    <location>
        <begin position="789"/>
        <end position="821"/>
    </location>
</feature>
<proteinExistence type="inferred from homology"/>
<organism evidence="6 7">
    <name type="scientific">Aspergillus violaceofuscus (strain CBS 115571)</name>
    <dbReference type="NCBI Taxonomy" id="1450538"/>
    <lineage>
        <taxon>Eukaryota</taxon>
        <taxon>Fungi</taxon>
        <taxon>Dikarya</taxon>
        <taxon>Ascomycota</taxon>
        <taxon>Pezizomycotina</taxon>
        <taxon>Eurotiomycetes</taxon>
        <taxon>Eurotiomycetidae</taxon>
        <taxon>Eurotiales</taxon>
        <taxon>Aspergillaceae</taxon>
        <taxon>Aspergillus</taxon>
    </lineage>
</organism>
<feature type="domain" description="Xylanolytic transcriptional activator regulatory" evidence="4">
    <location>
        <begin position="600"/>
        <end position="674"/>
    </location>
</feature>
<accession>A0A2V5H6X6</accession>